<proteinExistence type="predicted"/>
<feature type="signal peptide" evidence="1">
    <location>
        <begin position="1"/>
        <end position="18"/>
    </location>
</feature>
<keyword evidence="3" id="KW-1185">Reference proteome</keyword>
<organism evidence="2 3">
    <name type="scientific">Mesonia aestuariivivens</name>
    <dbReference type="NCBI Taxonomy" id="2796128"/>
    <lineage>
        <taxon>Bacteria</taxon>
        <taxon>Pseudomonadati</taxon>
        <taxon>Bacteroidota</taxon>
        <taxon>Flavobacteriia</taxon>
        <taxon>Flavobacteriales</taxon>
        <taxon>Flavobacteriaceae</taxon>
        <taxon>Mesonia</taxon>
    </lineage>
</organism>
<feature type="chain" id="PRO_5046544608" evidence="1">
    <location>
        <begin position="19"/>
        <end position="212"/>
    </location>
</feature>
<name>A0ABS6W5G0_9FLAO</name>
<protein>
    <submittedName>
        <fullName evidence="2">Uncharacterized protein</fullName>
    </submittedName>
</protein>
<gene>
    <name evidence="2" type="ORF">KW502_15115</name>
</gene>
<dbReference type="Proteomes" id="UP000719267">
    <property type="component" value="Unassembled WGS sequence"/>
</dbReference>
<dbReference type="RefSeq" id="WP_219041387.1">
    <property type="nucleotide sequence ID" value="NZ_JAHWDF010000043.1"/>
</dbReference>
<sequence length="212" mass="24696">MKTIFTVLMLFLTFNSFCQELSGQKSINKPSYSENSELKVFYSDKSSEFHSEQKPAAIFVNDKFVGSQEMLNFINQDKIETINIEKEIFEINGTEFYGKIYIKMKPDYNLKFLTLEELSAKYLELIENPIIYQIDEKVIKNRKNKILVDENFILKIVVENVKTSEKNTEINLIRLVTKTPENIKKANEIRIRGIEKIKPVANNGNRCSSLNF</sequence>
<comment type="caution">
    <text evidence="2">The sequence shown here is derived from an EMBL/GenBank/DDBJ whole genome shotgun (WGS) entry which is preliminary data.</text>
</comment>
<keyword evidence="1" id="KW-0732">Signal</keyword>
<dbReference type="EMBL" id="JAHWDF010000043">
    <property type="protein sequence ID" value="MBW2963108.1"/>
    <property type="molecule type" value="Genomic_DNA"/>
</dbReference>
<evidence type="ECO:0000256" key="1">
    <source>
        <dbReference type="SAM" id="SignalP"/>
    </source>
</evidence>
<evidence type="ECO:0000313" key="2">
    <source>
        <dbReference type="EMBL" id="MBW2963108.1"/>
    </source>
</evidence>
<reference evidence="2 3" key="1">
    <citation type="submission" date="2021-07" db="EMBL/GenBank/DDBJ databases">
        <title>Mesonia aestuariivivens sp. nov., isolated from a tidal flat.</title>
        <authorList>
            <person name="Kim Y.-O."/>
            <person name="Yoon J.-H."/>
        </authorList>
    </citation>
    <scope>NUCLEOTIDE SEQUENCE [LARGE SCALE GENOMIC DNA]</scope>
    <source>
        <strain evidence="2 3">JHPTF-M18</strain>
    </source>
</reference>
<accession>A0ABS6W5G0</accession>
<evidence type="ECO:0000313" key="3">
    <source>
        <dbReference type="Proteomes" id="UP000719267"/>
    </source>
</evidence>